<feature type="disulfide bond" evidence="7">
    <location>
        <begin position="179"/>
        <end position="189"/>
    </location>
</feature>
<evidence type="ECO:0000256" key="4">
    <source>
        <dbReference type="ARBA" id="ARBA00022737"/>
    </source>
</evidence>
<dbReference type="Proteomes" id="UP001205998">
    <property type="component" value="Unassembled WGS sequence"/>
</dbReference>
<dbReference type="PANTHER" id="PTHR48071:SF15">
    <property type="entry name" value="SRCR DOMAIN-CONTAINING PROTEIN"/>
    <property type="match status" value="1"/>
</dbReference>
<dbReference type="FunFam" id="3.10.250.10:FF:000006">
    <property type="entry name" value="neurotrypsin isoform X2"/>
    <property type="match status" value="1"/>
</dbReference>
<dbReference type="Pfam" id="PF00530">
    <property type="entry name" value="SRCR"/>
    <property type="match status" value="4"/>
</dbReference>
<evidence type="ECO:0000256" key="5">
    <source>
        <dbReference type="ARBA" id="ARBA00023157"/>
    </source>
</evidence>
<keyword evidence="5 7" id="KW-1015">Disulfide bond</keyword>
<evidence type="ECO:0000256" key="2">
    <source>
        <dbReference type="ARBA" id="ARBA00022525"/>
    </source>
</evidence>
<dbReference type="PROSITE" id="PS00420">
    <property type="entry name" value="SRCR_1"/>
    <property type="match status" value="3"/>
</dbReference>
<keyword evidence="9" id="KW-0675">Receptor</keyword>
<feature type="domain" description="SRCR" evidence="8">
    <location>
        <begin position="110"/>
        <end position="210"/>
    </location>
</feature>
<evidence type="ECO:0000256" key="6">
    <source>
        <dbReference type="ARBA" id="ARBA00023180"/>
    </source>
</evidence>
<feature type="disulfide bond" evidence="7">
    <location>
        <begin position="42"/>
        <end position="103"/>
    </location>
</feature>
<reference evidence="9" key="1">
    <citation type="submission" date="2018-07" db="EMBL/GenBank/DDBJ databases">
        <title>Comparative genomics of catfishes provides insights into carnivory and benthic adaptation.</title>
        <authorList>
            <person name="Zhang Y."/>
            <person name="Wang D."/>
            <person name="Peng Z."/>
            <person name="Zheng S."/>
            <person name="Shao F."/>
            <person name="Tao W."/>
        </authorList>
    </citation>
    <scope>NUCLEOTIDE SEQUENCE</scope>
    <source>
        <strain evidence="9">Chongqing</strain>
    </source>
</reference>
<dbReference type="SMART" id="SM00202">
    <property type="entry name" value="SR"/>
    <property type="match status" value="4"/>
</dbReference>
<feature type="domain" description="SRCR" evidence="8">
    <location>
        <begin position="419"/>
        <end position="519"/>
    </location>
</feature>
<dbReference type="FunFam" id="3.10.250.10:FF:000001">
    <property type="entry name" value="Lysyl oxidase 4 isoform X1"/>
    <property type="match status" value="2"/>
</dbReference>
<sequence>SPVVRLVNGRSRCEGRVEVQYNGTWGTVCDDDWDMVDANVVCRQLECGLAVAVGTSSRFGQGSGPIFLDNVDCNGGEMELSQCGSQGWGIHNCYHYEDVAVICKAKDGLIRLVGGLDRCQGRVEIYYRGSWGTVCDDDWGRQDAAVVCQQVGCGPAITYTTNAYFGYGKGLILLDNVHCSGTESQLSACHSLGWGIHNCGHHEDAGVICTGLTTTTSPPVNTETLHNAFFHTKIPADHFGPFFFFCFLSLEYLFFSSFAFFSETGMTISVTETTAANPTTSFTTKEQPTIRVVNGNSSCQGRVEVFYENIWGTVCDDEWDMENAEVVCRQLGCGPAMAAIPLAYFGYGSGPILLDNVNCDGNERLLTDCFNLGWGQHNCGHHEDAGVICSTSPAWAGTSRSLGVTDRIITTPPPVEGALRLSGGHHRCEGRVELYQHGAWGTVCDDAWDLPDAQVVCRLLGCGDAMSAKVESFFGQGVGIILLDNVKCTGTELSLQQCSHIPWDVHNCDHSEDAGVTCSLT</sequence>
<feature type="domain" description="SRCR" evidence="8">
    <location>
        <begin position="290"/>
        <end position="390"/>
    </location>
</feature>
<gene>
    <name evidence="9" type="ORF">C0J50_0258</name>
</gene>
<feature type="disulfide bond" evidence="7">
    <location>
        <begin position="457"/>
        <end position="518"/>
    </location>
</feature>
<keyword evidence="6" id="KW-0325">Glycoprotein</keyword>
<evidence type="ECO:0000313" key="9">
    <source>
        <dbReference type="EMBL" id="KAI5615577.1"/>
    </source>
</evidence>
<feature type="disulfide bond" evidence="7">
    <location>
        <begin position="328"/>
        <end position="389"/>
    </location>
</feature>
<dbReference type="GO" id="GO:0005615">
    <property type="term" value="C:extracellular space"/>
    <property type="evidence" value="ECO:0007669"/>
    <property type="project" value="TreeGrafter"/>
</dbReference>
<keyword evidence="4" id="KW-0677">Repeat</keyword>
<protein>
    <submittedName>
        <fullName evidence="9">Scavenger receptor cysteine-rich domain-containing group B protein-like</fullName>
    </submittedName>
</protein>
<organism evidence="9 10">
    <name type="scientific">Silurus asotus</name>
    <name type="common">Amur catfish</name>
    <name type="synonym">Parasilurus asotus</name>
    <dbReference type="NCBI Taxonomy" id="30991"/>
    <lineage>
        <taxon>Eukaryota</taxon>
        <taxon>Metazoa</taxon>
        <taxon>Chordata</taxon>
        <taxon>Craniata</taxon>
        <taxon>Vertebrata</taxon>
        <taxon>Euteleostomi</taxon>
        <taxon>Actinopterygii</taxon>
        <taxon>Neopterygii</taxon>
        <taxon>Teleostei</taxon>
        <taxon>Ostariophysi</taxon>
        <taxon>Siluriformes</taxon>
        <taxon>Siluridae</taxon>
        <taxon>Silurus</taxon>
    </lineage>
</organism>
<accession>A0AAD5AHB1</accession>
<evidence type="ECO:0000256" key="7">
    <source>
        <dbReference type="PROSITE-ProRule" id="PRU00196"/>
    </source>
</evidence>
<dbReference type="AlphaFoldDB" id="A0AAD5AHB1"/>
<evidence type="ECO:0000256" key="1">
    <source>
        <dbReference type="ARBA" id="ARBA00004613"/>
    </source>
</evidence>
<dbReference type="EMBL" id="MU554589">
    <property type="protein sequence ID" value="KAI5615577.1"/>
    <property type="molecule type" value="Genomic_DNA"/>
</dbReference>
<dbReference type="SUPFAM" id="SSF56487">
    <property type="entry name" value="SRCR-like"/>
    <property type="match status" value="4"/>
</dbReference>
<dbReference type="PANTHER" id="PTHR48071">
    <property type="entry name" value="SRCR DOMAIN-CONTAINING PROTEIN"/>
    <property type="match status" value="1"/>
</dbReference>
<feature type="disulfide bond" evidence="7">
    <location>
        <begin position="444"/>
        <end position="508"/>
    </location>
</feature>
<dbReference type="GO" id="GO:0004252">
    <property type="term" value="F:serine-type endopeptidase activity"/>
    <property type="evidence" value="ECO:0007669"/>
    <property type="project" value="TreeGrafter"/>
</dbReference>
<feature type="disulfide bond" evidence="7">
    <location>
        <begin position="148"/>
        <end position="209"/>
    </location>
</feature>
<proteinExistence type="predicted"/>
<dbReference type="InterPro" id="IPR001190">
    <property type="entry name" value="SRCR"/>
</dbReference>
<feature type="disulfide bond" evidence="7">
    <location>
        <begin position="488"/>
        <end position="498"/>
    </location>
</feature>
<evidence type="ECO:0000256" key="3">
    <source>
        <dbReference type="ARBA" id="ARBA00022729"/>
    </source>
</evidence>
<feature type="disulfide bond" evidence="7">
    <location>
        <begin position="73"/>
        <end position="83"/>
    </location>
</feature>
<dbReference type="PROSITE" id="PS50287">
    <property type="entry name" value="SRCR_2"/>
    <property type="match status" value="4"/>
</dbReference>
<dbReference type="GO" id="GO:0031638">
    <property type="term" value="P:zymogen activation"/>
    <property type="evidence" value="ECO:0007669"/>
    <property type="project" value="TreeGrafter"/>
</dbReference>
<evidence type="ECO:0000259" key="8">
    <source>
        <dbReference type="PROSITE" id="PS50287"/>
    </source>
</evidence>
<feature type="non-terminal residue" evidence="9">
    <location>
        <position position="1"/>
    </location>
</feature>
<feature type="disulfide bond" evidence="7">
    <location>
        <begin position="135"/>
        <end position="199"/>
    </location>
</feature>
<comment type="subcellular location">
    <subcellularLocation>
        <location evidence="1">Secreted</location>
    </subcellularLocation>
</comment>
<feature type="disulfide bond" evidence="7">
    <location>
        <begin position="29"/>
        <end position="93"/>
    </location>
</feature>
<dbReference type="PRINTS" id="PR00258">
    <property type="entry name" value="SPERACTRCPTR"/>
</dbReference>
<dbReference type="Gene3D" id="3.10.250.10">
    <property type="entry name" value="SRCR-like domain"/>
    <property type="match status" value="4"/>
</dbReference>
<dbReference type="GO" id="GO:0005886">
    <property type="term" value="C:plasma membrane"/>
    <property type="evidence" value="ECO:0007669"/>
    <property type="project" value="TreeGrafter"/>
</dbReference>
<feature type="disulfide bond" evidence="7">
    <location>
        <begin position="359"/>
        <end position="369"/>
    </location>
</feature>
<dbReference type="InterPro" id="IPR036772">
    <property type="entry name" value="SRCR-like_dom_sf"/>
</dbReference>
<evidence type="ECO:0000313" key="10">
    <source>
        <dbReference type="Proteomes" id="UP001205998"/>
    </source>
</evidence>
<keyword evidence="10" id="KW-1185">Reference proteome</keyword>
<feature type="disulfide bond" evidence="7">
    <location>
        <begin position="315"/>
        <end position="379"/>
    </location>
</feature>
<feature type="domain" description="SRCR" evidence="8">
    <location>
        <begin position="4"/>
        <end position="104"/>
    </location>
</feature>
<dbReference type="FunFam" id="3.10.250.10:FF:000003">
    <property type="entry name" value="Deleted in malignant brain tumors 1"/>
    <property type="match status" value="1"/>
</dbReference>
<comment type="caution">
    <text evidence="9">The sequence shown here is derived from an EMBL/GenBank/DDBJ whole genome shotgun (WGS) entry which is preliminary data.</text>
</comment>
<keyword evidence="2" id="KW-0964">Secreted</keyword>
<name>A0AAD5AHB1_SILAS</name>
<keyword evidence="3" id="KW-0732">Signal</keyword>